<keyword evidence="1" id="KW-1133">Transmembrane helix</keyword>
<sequence length="78" mass="8793">MRNKKILVEKLPFFKYIRLAIVGSLLLSITLNISLYVQNLALSSLLSQSLNASKEVVEDITKAKIIEMKEGNKSINKE</sequence>
<gene>
    <name evidence="2" type="ORF">CAV_0543</name>
</gene>
<proteinExistence type="predicted"/>
<name>A0A222MX28_9BACT</name>
<accession>A0A222MX28</accession>
<organism evidence="2 3">
    <name type="scientific">Campylobacter avium LMG 24591</name>
    <dbReference type="NCBI Taxonomy" id="522484"/>
    <lineage>
        <taxon>Bacteria</taxon>
        <taxon>Pseudomonadati</taxon>
        <taxon>Campylobacterota</taxon>
        <taxon>Epsilonproteobacteria</taxon>
        <taxon>Campylobacterales</taxon>
        <taxon>Campylobacteraceae</taxon>
        <taxon>Campylobacter</taxon>
    </lineage>
</organism>
<evidence type="ECO:0000313" key="3">
    <source>
        <dbReference type="Proteomes" id="UP000201169"/>
    </source>
</evidence>
<protein>
    <submittedName>
        <fullName evidence="2">Uncharacterized protein</fullName>
    </submittedName>
</protein>
<dbReference type="EMBL" id="CP022347">
    <property type="protein sequence ID" value="ASQ30210.1"/>
    <property type="molecule type" value="Genomic_DNA"/>
</dbReference>
<dbReference type="RefSeq" id="WP_094752804.1">
    <property type="nucleotide sequence ID" value="NZ_CP022347.1"/>
</dbReference>
<keyword evidence="3" id="KW-1185">Reference proteome</keyword>
<feature type="transmembrane region" description="Helical" evidence="1">
    <location>
        <begin position="16"/>
        <end position="37"/>
    </location>
</feature>
<dbReference type="AlphaFoldDB" id="A0A222MX28"/>
<dbReference type="KEGG" id="cavi:CAV_0543"/>
<keyword evidence="1" id="KW-0472">Membrane</keyword>
<reference evidence="2 3" key="1">
    <citation type="submission" date="2017-07" db="EMBL/GenBank/DDBJ databases">
        <title>Analysis of two Campylobacter avium genomes and identification of a novel hippuricase gene.</title>
        <authorList>
            <person name="Miller W.G."/>
            <person name="Chapman M.H."/>
            <person name="Yee E."/>
            <person name="Revez J."/>
            <person name="Bono J.L."/>
            <person name="Rossi M."/>
        </authorList>
    </citation>
    <scope>NUCLEOTIDE SEQUENCE [LARGE SCALE GENOMIC DNA]</scope>
    <source>
        <strain evidence="2 3">LMG 24591</strain>
    </source>
</reference>
<dbReference type="Proteomes" id="UP000201169">
    <property type="component" value="Chromosome"/>
</dbReference>
<evidence type="ECO:0000313" key="2">
    <source>
        <dbReference type="EMBL" id="ASQ30210.1"/>
    </source>
</evidence>
<evidence type="ECO:0000256" key="1">
    <source>
        <dbReference type="SAM" id="Phobius"/>
    </source>
</evidence>
<keyword evidence="1" id="KW-0812">Transmembrane</keyword>